<dbReference type="PROSITE" id="PS00108">
    <property type="entry name" value="PROTEIN_KINASE_ST"/>
    <property type="match status" value="1"/>
</dbReference>
<dbReference type="SMART" id="SM00220">
    <property type="entry name" value="S_TKc"/>
    <property type="match status" value="1"/>
</dbReference>
<dbReference type="Gene3D" id="3.30.200.20">
    <property type="entry name" value="Phosphorylase Kinase, domain 1"/>
    <property type="match status" value="1"/>
</dbReference>
<keyword evidence="10" id="KW-1185">Reference proteome</keyword>
<feature type="region of interest" description="Disordered" evidence="7">
    <location>
        <begin position="375"/>
        <end position="561"/>
    </location>
</feature>
<evidence type="ECO:0000256" key="1">
    <source>
        <dbReference type="ARBA" id="ARBA00022527"/>
    </source>
</evidence>
<keyword evidence="4 9" id="KW-0418">Kinase</keyword>
<dbReference type="AlphaFoldDB" id="A0AAV1EIK3"/>
<dbReference type="InterPro" id="IPR000719">
    <property type="entry name" value="Prot_kinase_dom"/>
</dbReference>
<accession>A0AAV1EIK3</accession>
<evidence type="ECO:0000256" key="6">
    <source>
        <dbReference type="PROSITE-ProRule" id="PRU10141"/>
    </source>
</evidence>
<evidence type="ECO:0000256" key="5">
    <source>
        <dbReference type="ARBA" id="ARBA00022840"/>
    </source>
</evidence>
<keyword evidence="9" id="KW-0371">Homeobox</keyword>
<name>A0AAV1EIK3_XYRNO</name>
<evidence type="ECO:0000313" key="10">
    <source>
        <dbReference type="Proteomes" id="UP001178508"/>
    </source>
</evidence>
<proteinExistence type="predicted"/>
<dbReference type="Gene3D" id="1.10.510.10">
    <property type="entry name" value="Transferase(Phosphotransferase) domain 1"/>
    <property type="match status" value="1"/>
</dbReference>
<evidence type="ECO:0000256" key="2">
    <source>
        <dbReference type="ARBA" id="ARBA00022679"/>
    </source>
</evidence>
<sequence length="561" mass="62829">MSGFQLATGSQIFSRSSTYTVQSILGQGSYGTVAQCTNMCDNTTVAIKTMKDEYPFDDAARKEVNALFKLSVLDSDKSNIVQWHKAFTNRGYFCMVFEHLDKSLLDFIRERPFKPLLLREMRPIIQQVANALDHLKTIGLIHADLKLENVMLVDHRHQPYRVKVIDFGLAEDVSATTLGSYIQTRPYRSPEILLGLPYTEAIDMWSLGIMAASMYLGTYLYPGRNEFDMMRFIVETQGPPPDNLLNEGLKTSQFFQRVNRPNRQWKIKSVLRYFRETGTASQERRRVILNSLDEILNIRSLKSDAAADKVLEMSDKQVFLDMLKGVLQLDAARRLTPRQVLEHPFITMSHLTSKFPYPSYFTSSLETMAAFTNNSENAGASSQPSPTGKPQPSQQNSPATPACSSSSLEQSRSPINPHPHTPSPLTSGGKTGRKRKLEDVDESTDESCSLSKKVKSGPSETPACQFTSCSSQHAADITQKSTPNHPDHPPLLTTNTQERTRKRARSGDGSQQSDTETPETDHRNKTLHLSLGLAGDKSKSGVKRKAAEDFGQRSEKRRRSL</sequence>
<organism evidence="9 10">
    <name type="scientific">Xyrichtys novacula</name>
    <name type="common">Pearly razorfish</name>
    <name type="synonym">Hemipteronotus novacula</name>
    <dbReference type="NCBI Taxonomy" id="13765"/>
    <lineage>
        <taxon>Eukaryota</taxon>
        <taxon>Metazoa</taxon>
        <taxon>Chordata</taxon>
        <taxon>Craniata</taxon>
        <taxon>Vertebrata</taxon>
        <taxon>Euteleostomi</taxon>
        <taxon>Actinopterygii</taxon>
        <taxon>Neopterygii</taxon>
        <taxon>Teleostei</taxon>
        <taxon>Neoteleostei</taxon>
        <taxon>Acanthomorphata</taxon>
        <taxon>Eupercaria</taxon>
        <taxon>Labriformes</taxon>
        <taxon>Labridae</taxon>
        <taxon>Xyrichtys</taxon>
    </lineage>
</organism>
<dbReference type="PROSITE" id="PS00107">
    <property type="entry name" value="PROTEIN_KINASE_ATP"/>
    <property type="match status" value="1"/>
</dbReference>
<dbReference type="GO" id="GO:0005524">
    <property type="term" value="F:ATP binding"/>
    <property type="evidence" value="ECO:0007669"/>
    <property type="project" value="UniProtKB-UniRule"/>
</dbReference>
<keyword evidence="5 6" id="KW-0067">ATP-binding</keyword>
<dbReference type="GO" id="GO:0005634">
    <property type="term" value="C:nucleus"/>
    <property type="evidence" value="ECO:0007669"/>
    <property type="project" value="TreeGrafter"/>
</dbReference>
<keyword evidence="3 6" id="KW-0547">Nucleotide-binding</keyword>
<feature type="compositionally biased region" description="Basic and acidic residues" evidence="7">
    <location>
        <begin position="545"/>
        <end position="554"/>
    </location>
</feature>
<reference evidence="9" key="1">
    <citation type="submission" date="2023-08" db="EMBL/GenBank/DDBJ databases">
        <authorList>
            <person name="Alioto T."/>
            <person name="Alioto T."/>
            <person name="Gomez Garrido J."/>
        </authorList>
    </citation>
    <scope>NUCLEOTIDE SEQUENCE</scope>
</reference>
<feature type="compositionally biased region" description="Polar residues" evidence="7">
    <location>
        <begin position="458"/>
        <end position="484"/>
    </location>
</feature>
<dbReference type="InterPro" id="IPR011009">
    <property type="entry name" value="Kinase-like_dom_sf"/>
</dbReference>
<protein>
    <submittedName>
        <fullName evidence="9">Homeodomain-interacting protein kinase 1-like isoform X2</fullName>
    </submittedName>
</protein>
<evidence type="ECO:0000256" key="4">
    <source>
        <dbReference type="ARBA" id="ARBA00022777"/>
    </source>
</evidence>
<dbReference type="GO" id="GO:0004674">
    <property type="term" value="F:protein serine/threonine kinase activity"/>
    <property type="evidence" value="ECO:0007669"/>
    <property type="project" value="UniProtKB-KW"/>
</dbReference>
<dbReference type="InterPro" id="IPR050494">
    <property type="entry name" value="Ser_Thr_dual-spec_kinase"/>
</dbReference>
<feature type="binding site" evidence="6">
    <location>
        <position position="48"/>
    </location>
    <ligand>
        <name>ATP</name>
        <dbReference type="ChEBI" id="CHEBI:30616"/>
    </ligand>
</feature>
<evidence type="ECO:0000259" key="8">
    <source>
        <dbReference type="PROSITE" id="PS50011"/>
    </source>
</evidence>
<dbReference type="GO" id="GO:0005737">
    <property type="term" value="C:cytoplasm"/>
    <property type="evidence" value="ECO:0007669"/>
    <property type="project" value="TreeGrafter"/>
</dbReference>
<evidence type="ECO:0000313" key="9">
    <source>
        <dbReference type="EMBL" id="CAJ1048561.1"/>
    </source>
</evidence>
<evidence type="ECO:0000256" key="3">
    <source>
        <dbReference type="ARBA" id="ARBA00022741"/>
    </source>
</evidence>
<dbReference type="InterPro" id="IPR008271">
    <property type="entry name" value="Ser/Thr_kinase_AS"/>
</dbReference>
<feature type="compositionally biased region" description="Polar residues" evidence="7">
    <location>
        <begin position="375"/>
        <end position="414"/>
    </location>
</feature>
<dbReference type="Pfam" id="PF00069">
    <property type="entry name" value="Pkinase"/>
    <property type="match status" value="1"/>
</dbReference>
<dbReference type="InterPro" id="IPR017441">
    <property type="entry name" value="Protein_kinase_ATP_BS"/>
</dbReference>
<keyword evidence="1" id="KW-0723">Serine/threonine-protein kinase</keyword>
<dbReference type="EMBL" id="OY660864">
    <property type="protein sequence ID" value="CAJ1048561.1"/>
    <property type="molecule type" value="Genomic_DNA"/>
</dbReference>
<dbReference type="PANTHER" id="PTHR24058">
    <property type="entry name" value="DUAL SPECIFICITY PROTEIN KINASE"/>
    <property type="match status" value="1"/>
</dbReference>
<dbReference type="SUPFAM" id="SSF56112">
    <property type="entry name" value="Protein kinase-like (PK-like)"/>
    <property type="match status" value="1"/>
</dbReference>
<gene>
    <name evidence="9" type="ORF">XNOV1_A018510</name>
</gene>
<dbReference type="Proteomes" id="UP001178508">
    <property type="component" value="Chromosome 1"/>
</dbReference>
<keyword evidence="9" id="KW-0238">DNA-binding</keyword>
<dbReference type="GO" id="GO:0004713">
    <property type="term" value="F:protein tyrosine kinase activity"/>
    <property type="evidence" value="ECO:0007669"/>
    <property type="project" value="TreeGrafter"/>
</dbReference>
<keyword evidence="2" id="KW-0808">Transferase</keyword>
<dbReference type="PROSITE" id="PS50011">
    <property type="entry name" value="PROTEIN_KINASE_DOM"/>
    <property type="match status" value="1"/>
</dbReference>
<dbReference type="GO" id="GO:0003677">
    <property type="term" value="F:DNA binding"/>
    <property type="evidence" value="ECO:0007669"/>
    <property type="project" value="UniProtKB-KW"/>
</dbReference>
<dbReference type="PANTHER" id="PTHR24058:SF17">
    <property type="entry name" value="HOMEODOMAIN INTERACTING PROTEIN KINASE, ISOFORM D"/>
    <property type="match status" value="1"/>
</dbReference>
<feature type="domain" description="Protein kinase" evidence="8">
    <location>
        <begin position="19"/>
        <end position="346"/>
    </location>
</feature>
<evidence type="ECO:0000256" key="7">
    <source>
        <dbReference type="SAM" id="MobiDB-lite"/>
    </source>
</evidence>